<evidence type="ECO:0000256" key="2">
    <source>
        <dbReference type="ARBA" id="ARBA00023125"/>
    </source>
</evidence>
<protein>
    <submittedName>
        <fullName evidence="7">Tyrosine-type recombinase/integrase</fullName>
    </submittedName>
</protein>
<dbReference type="InterPro" id="IPR013762">
    <property type="entry name" value="Integrase-like_cat_sf"/>
</dbReference>
<reference evidence="8" key="1">
    <citation type="journal article" date="2019" name="Int. J. Syst. Evol. Microbiol.">
        <title>The Global Catalogue of Microorganisms (GCM) 10K type strain sequencing project: providing services to taxonomists for standard genome sequencing and annotation.</title>
        <authorList>
            <consortium name="The Broad Institute Genomics Platform"/>
            <consortium name="The Broad Institute Genome Sequencing Center for Infectious Disease"/>
            <person name="Wu L."/>
            <person name="Ma J."/>
        </authorList>
    </citation>
    <scope>NUCLEOTIDE SEQUENCE [LARGE SCALE GENOMIC DNA]</scope>
    <source>
        <strain evidence="8">CGMCC 4.7397</strain>
    </source>
</reference>
<dbReference type="PANTHER" id="PTHR30349:SF64">
    <property type="entry name" value="PROPHAGE INTEGRASE INTD-RELATED"/>
    <property type="match status" value="1"/>
</dbReference>
<dbReference type="InterPro" id="IPR011010">
    <property type="entry name" value="DNA_brk_join_enz"/>
</dbReference>
<evidence type="ECO:0000256" key="4">
    <source>
        <dbReference type="PROSITE-ProRule" id="PRU01248"/>
    </source>
</evidence>
<dbReference type="PROSITE" id="PS51898">
    <property type="entry name" value="TYR_RECOMBINASE"/>
    <property type="match status" value="1"/>
</dbReference>
<sequence length="427" mass="47405">MAHVQKVFPRSCSRCLPREGRITHYEVRWTERAYDTSGGKRFRQETFHTRKEALARKAEVESERSLSGTVRDASVAEAPFGEVAQAWLDSMAPRVKHGKLKQRTLDDYGAVLRRYVLPVWGGVPVGAITGQRAETWAGELAARGLAAGTYRHAWAAFNRVLKYAVRHDILTANPADKVDGVGTINLEHFEGTALTAEQVAAVAEEVGRQYPVYAVTVLFLAYTGLRAAELAGLDVGDLTLHGGQGSVRVRRTRWKKKGVWHVGTPKSRTSRRTVPLDSWLAEMMASYLTDTHPNGSDPDAPLFPNRKVGGIRQRQGSRVDLSRNLDWTQPVEPGAFHETIFKPACRRAGVPPVRLHDLRHTFATMQLRAGPPDHYLQVSRWLGHTDAIMLLKVYAHVIPQPGTGKAHQLPPPPIGNSNVVQFRPRTA</sequence>
<dbReference type="InterPro" id="IPR044068">
    <property type="entry name" value="CB"/>
</dbReference>
<evidence type="ECO:0000256" key="3">
    <source>
        <dbReference type="ARBA" id="ARBA00023172"/>
    </source>
</evidence>
<name>A0ABW1I1L6_9PSEU</name>
<proteinExistence type="inferred from homology"/>
<evidence type="ECO:0000259" key="5">
    <source>
        <dbReference type="PROSITE" id="PS51898"/>
    </source>
</evidence>
<dbReference type="Proteomes" id="UP001596119">
    <property type="component" value="Unassembled WGS sequence"/>
</dbReference>
<keyword evidence="8" id="KW-1185">Reference proteome</keyword>
<dbReference type="InterPro" id="IPR002104">
    <property type="entry name" value="Integrase_catalytic"/>
</dbReference>
<dbReference type="EMBL" id="JBHSQK010000005">
    <property type="protein sequence ID" value="MFC5947090.1"/>
    <property type="molecule type" value="Genomic_DNA"/>
</dbReference>
<dbReference type="InterPro" id="IPR010998">
    <property type="entry name" value="Integrase_recombinase_N"/>
</dbReference>
<comment type="similarity">
    <text evidence="1">Belongs to the 'phage' integrase family.</text>
</comment>
<accession>A0ABW1I1L6</accession>
<feature type="domain" description="Tyr recombinase" evidence="5">
    <location>
        <begin position="189"/>
        <end position="407"/>
    </location>
</feature>
<dbReference type="PANTHER" id="PTHR30349">
    <property type="entry name" value="PHAGE INTEGRASE-RELATED"/>
    <property type="match status" value="1"/>
</dbReference>
<dbReference type="PROSITE" id="PS51900">
    <property type="entry name" value="CB"/>
    <property type="match status" value="1"/>
</dbReference>
<evidence type="ECO:0000313" key="8">
    <source>
        <dbReference type="Proteomes" id="UP001596119"/>
    </source>
</evidence>
<evidence type="ECO:0000259" key="6">
    <source>
        <dbReference type="PROSITE" id="PS51900"/>
    </source>
</evidence>
<dbReference type="Gene3D" id="1.10.150.130">
    <property type="match status" value="1"/>
</dbReference>
<dbReference type="InterPro" id="IPR050090">
    <property type="entry name" value="Tyrosine_recombinase_XerCD"/>
</dbReference>
<evidence type="ECO:0000256" key="1">
    <source>
        <dbReference type="ARBA" id="ARBA00008857"/>
    </source>
</evidence>
<dbReference type="Gene3D" id="1.10.443.10">
    <property type="entry name" value="Intergrase catalytic core"/>
    <property type="match status" value="1"/>
</dbReference>
<dbReference type="SUPFAM" id="SSF56349">
    <property type="entry name" value="DNA breaking-rejoining enzymes"/>
    <property type="match status" value="1"/>
</dbReference>
<keyword evidence="2 4" id="KW-0238">DNA-binding</keyword>
<evidence type="ECO:0000313" key="7">
    <source>
        <dbReference type="EMBL" id="MFC5947090.1"/>
    </source>
</evidence>
<keyword evidence="3" id="KW-0233">DNA recombination</keyword>
<comment type="caution">
    <text evidence="7">The sequence shown here is derived from an EMBL/GenBank/DDBJ whole genome shotgun (WGS) entry which is preliminary data.</text>
</comment>
<feature type="domain" description="Core-binding (CB)" evidence="6">
    <location>
        <begin position="78"/>
        <end position="165"/>
    </location>
</feature>
<dbReference type="RefSeq" id="WP_379563606.1">
    <property type="nucleotide sequence ID" value="NZ_JBHSQK010000005.1"/>
</dbReference>
<gene>
    <name evidence="7" type="ORF">ACFQH9_02205</name>
</gene>
<dbReference type="CDD" id="cd01189">
    <property type="entry name" value="INT_ICEBs1_C_like"/>
    <property type="match status" value="1"/>
</dbReference>
<organism evidence="7 8">
    <name type="scientific">Pseudonocardia lutea</name>
    <dbReference type="NCBI Taxonomy" id="2172015"/>
    <lineage>
        <taxon>Bacteria</taxon>
        <taxon>Bacillati</taxon>
        <taxon>Actinomycetota</taxon>
        <taxon>Actinomycetes</taxon>
        <taxon>Pseudonocardiales</taxon>
        <taxon>Pseudonocardiaceae</taxon>
        <taxon>Pseudonocardia</taxon>
    </lineage>
</organism>
<dbReference type="Pfam" id="PF00589">
    <property type="entry name" value="Phage_integrase"/>
    <property type="match status" value="1"/>
</dbReference>